<dbReference type="SUPFAM" id="SSF57850">
    <property type="entry name" value="RING/U-box"/>
    <property type="match status" value="1"/>
</dbReference>
<keyword evidence="5" id="KW-1185">Reference proteome</keyword>
<protein>
    <submittedName>
        <fullName evidence="4">Uncharacterized protein</fullName>
    </submittedName>
</protein>
<dbReference type="InterPro" id="IPR013083">
    <property type="entry name" value="Znf_RING/FYVE/PHD"/>
</dbReference>
<gene>
    <name evidence="4" type="ORF">PACLA_8A009181</name>
</gene>
<evidence type="ECO:0000256" key="3">
    <source>
        <dbReference type="SAM" id="MobiDB-lite"/>
    </source>
</evidence>
<dbReference type="GO" id="GO:0005634">
    <property type="term" value="C:nucleus"/>
    <property type="evidence" value="ECO:0007669"/>
    <property type="project" value="UniProtKB-SubCell"/>
</dbReference>
<reference evidence="4" key="1">
    <citation type="submission" date="2020-04" db="EMBL/GenBank/DDBJ databases">
        <authorList>
            <person name="Alioto T."/>
            <person name="Alioto T."/>
            <person name="Gomez Garrido J."/>
        </authorList>
    </citation>
    <scope>NUCLEOTIDE SEQUENCE</scope>
    <source>
        <strain evidence="4">A484AB</strain>
    </source>
</reference>
<evidence type="ECO:0000313" key="5">
    <source>
        <dbReference type="Proteomes" id="UP001152795"/>
    </source>
</evidence>
<accession>A0A7D9L8Y8</accession>
<evidence type="ECO:0000313" key="4">
    <source>
        <dbReference type="EMBL" id="CAB4026115.1"/>
    </source>
</evidence>
<comment type="subcellular location">
    <subcellularLocation>
        <location evidence="1">Nucleus</location>
    </subcellularLocation>
</comment>
<dbReference type="InterPro" id="IPR032443">
    <property type="entry name" value="RAWUL"/>
</dbReference>
<evidence type="ECO:0000256" key="1">
    <source>
        <dbReference type="ARBA" id="ARBA00004123"/>
    </source>
</evidence>
<dbReference type="PANTHER" id="PTHR45893">
    <property type="entry name" value="POLYCOMB GROUP RING FINGER PROTEIN"/>
    <property type="match status" value="1"/>
</dbReference>
<feature type="non-terminal residue" evidence="4">
    <location>
        <position position="1"/>
    </location>
</feature>
<dbReference type="AlphaFoldDB" id="A0A7D9L8Y8"/>
<dbReference type="OrthoDB" id="1305878at2759"/>
<dbReference type="Gene3D" id="3.10.20.90">
    <property type="entry name" value="Phosphatidylinositol 3-kinase Catalytic Subunit, Chain A, domain 1"/>
    <property type="match status" value="1"/>
</dbReference>
<dbReference type="Proteomes" id="UP001152795">
    <property type="component" value="Unassembled WGS sequence"/>
</dbReference>
<organism evidence="4 5">
    <name type="scientific">Paramuricea clavata</name>
    <name type="common">Red gorgonian</name>
    <name type="synonym">Violescent sea-whip</name>
    <dbReference type="NCBI Taxonomy" id="317549"/>
    <lineage>
        <taxon>Eukaryota</taxon>
        <taxon>Metazoa</taxon>
        <taxon>Cnidaria</taxon>
        <taxon>Anthozoa</taxon>
        <taxon>Octocorallia</taxon>
        <taxon>Malacalcyonacea</taxon>
        <taxon>Plexauridae</taxon>
        <taxon>Paramuricea</taxon>
    </lineage>
</organism>
<feature type="compositionally biased region" description="Basic and acidic residues" evidence="3">
    <location>
        <begin position="74"/>
        <end position="94"/>
    </location>
</feature>
<sequence>CRSCIVKYFEKFETNYTCPLCNELVHKTNPWYNLKADSVLQDVVGKLVPDFTEAEERRRRVFYKSRGLPIPEKVIKPDIQRREPSRLDEIRKETPSPQLRGPSQEPSRETSPQTSSYETSNCDENDDQITMQLEMKSMDELILEDILPLKRKFVRCSNQVTVGLLQKFIAKKLNLEAANQIEIICNDMELGTDFTLHFIQETIADEEDHSKPLLLYYGLSDME</sequence>
<keyword evidence="2" id="KW-0539">Nucleus</keyword>
<dbReference type="EMBL" id="CACRXK020014020">
    <property type="protein sequence ID" value="CAB4026115.1"/>
    <property type="molecule type" value="Genomic_DNA"/>
</dbReference>
<dbReference type="Pfam" id="PF16207">
    <property type="entry name" value="RAWUL"/>
    <property type="match status" value="1"/>
</dbReference>
<comment type="caution">
    <text evidence="4">The sequence shown here is derived from an EMBL/GenBank/DDBJ whole genome shotgun (WGS) entry which is preliminary data.</text>
</comment>
<dbReference type="Gene3D" id="3.30.40.10">
    <property type="entry name" value="Zinc/RING finger domain, C3HC4 (zinc finger)"/>
    <property type="match status" value="1"/>
</dbReference>
<feature type="region of interest" description="Disordered" evidence="3">
    <location>
        <begin position="74"/>
        <end position="125"/>
    </location>
</feature>
<proteinExistence type="predicted"/>
<dbReference type="CDD" id="cd16102">
    <property type="entry name" value="RAWUL_PCGF_like"/>
    <property type="match status" value="1"/>
</dbReference>
<name>A0A7D9L8Y8_PARCT</name>
<evidence type="ECO:0000256" key="2">
    <source>
        <dbReference type="ARBA" id="ARBA00023242"/>
    </source>
</evidence>
<feature type="compositionally biased region" description="Polar residues" evidence="3">
    <location>
        <begin position="109"/>
        <end position="120"/>
    </location>
</feature>
<dbReference type="InterPro" id="IPR051507">
    <property type="entry name" value="PcG_RING_finger"/>
</dbReference>